<feature type="domain" description="Major facilitator superfamily (MFS) profile" evidence="8">
    <location>
        <begin position="26"/>
        <end position="473"/>
    </location>
</feature>
<protein>
    <submittedName>
        <fullName evidence="9">Secondary carrier transporter</fullName>
    </submittedName>
</protein>
<dbReference type="GO" id="GO:0016020">
    <property type="term" value="C:membrane"/>
    <property type="evidence" value="ECO:0007669"/>
    <property type="project" value="UniProtKB-SubCell"/>
</dbReference>
<dbReference type="InterPro" id="IPR020846">
    <property type="entry name" value="MFS_dom"/>
</dbReference>
<dbReference type="Pfam" id="PF00083">
    <property type="entry name" value="Sugar_tr"/>
    <property type="match status" value="1"/>
</dbReference>
<dbReference type="PROSITE" id="PS00216">
    <property type="entry name" value="SUGAR_TRANSPORT_1"/>
    <property type="match status" value="1"/>
</dbReference>
<dbReference type="InterPro" id="IPR036259">
    <property type="entry name" value="MFS_trans_sf"/>
</dbReference>
<feature type="transmembrane region" description="Helical" evidence="7">
    <location>
        <begin position="177"/>
        <end position="198"/>
    </location>
</feature>
<feature type="transmembrane region" description="Helical" evidence="7">
    <location>
        <begin position="90"/>
        <end position="109"/>
    </location>
</feature>
<evidence type="ECO:0000259" key="8">
    <source>
        <dbReference type="PROSITE" id="PS50850"/>
    </source>
</evidence>
<keyword evidence="5 7" id="KW-0472">Membrane</keyword>
<feature type="transmembrane region" description="Helical" evidence="7">
    <location>
        <begin position="420"/>
        <end position="441"/>
    </location>
</feature>
<dbReference type="AlphaFoldDB" id="A0AAV3PEP0"/>
<dbReference type="InterPro" id="IPR005829">
    <property type="entry name" value="Sugar_transporter_CS"/>
</dbReference>
<accession>A0AAV3PEP0</accession>
<dbReference type="Proteomes" id="UP001454036">
    <property type="component" value="Unassembled WGS sequence"/>
</dbReference>
<feature type="transmembrane region" description="Helical" evidence="7">
    <location>
        <begin position="390"/>
        <end position="408"/>
    </location>
</feature>
<sequence>MGDLSATFTLDEAISSIGFGNFHVLALFFAGLGWASSAMGVTLLSVIGPAVKSEFRLSSSEESMLTSVMFTGTILGGFVWGYISDSFGRRMSCIGILICIGGTLFFVAFSPGYVYLLFLLFFFGFGASGVHVFASWFLEFAPTSSRGSWTAAISFFYSIGNIVAASLAWVIMPRLGWRWLTVSSCVTPLSVLLIGCVIPESPRYLCMKGKISEAYKVLEKVALLNGTKVPPGVLIFSPLIQKDEEHASTEVGPLLDTIGKKIDNSRSPFSSLFPFFSRKLLKTTLLTWILYFTNVFTYYGIIFFTSELSVRQNRCGPPLNVQENNQQDATSYENIFINSLAEMPSAVIAAAIVDRVGRKRSIIMTSTLSFFLLLPLVWHQNDIATTSLLFGTRLFVAAGMMVVSVYISEVYPTSVRSTGTGLANSMGNIGGVVCPLVAVVLVEGCHLGAAIAFFEVVILLMIVCVLMIPVETSGKELRDVLLNDEK</sequence>
<feature type="transmembrane region" description="Helical" evidence="7">
    <location>
        <begin position="63"/>
        <end position="83"/>
    </location>
</feature>
<evidence type="ECO:0000313" key="9">
    <source>
        <dbReference type="EMBL" id="GAA0148623.1"/>
    </source>
</evidence>
<evidence type="ECO:0000256" key="1">
    <source>
        <dbReference type="ARBA" id="ARBA00004141"/>
    </source>
</evidence>
<evidence type="ECO:0000256" key="2">
    <source>
        <dbReference type="ARBA" id="ARBA00022448"/>
    </source>
</evidence>
<dbReference type="PANTHER" id="PTHR23511">
    <property type="entry name" value="SYNAPTIC VESICLE GLYCOPROTEIN 2"/>
    <property type="match status" value="1"/>
</dbReference>
<feature type="transmembrane region" description="Helical" evidence="7">
    <location>
        <begin position="115"/>
        <end position="138"/>
    </location>
</feature>
<name>A0AAV3PEP0_LITER</name>
<evidence type="ECO:0000256" key="4">
    <source>
        <dbReference type="ARBA" id="ARBA00022989"/>
    </source>
</evidence>
<evidence type="ECO:0000256" key="7">
    <source>
        <dbReference type="SAM" id="Phobius"/>
    </source>
</evidence>
<keyword evidence="4 7" id="KW-1133">Transmembrane helix</keyword>
<comment type="caution">
    <text evidence="9">The sequence shown here is derived from an EMBL/GenBank/DDBJ whole genome shotgun (WGS) entry which is preliminary data.</text>
</comment>
<feature type="transmembrane region" description="Helical" evidence="7">
    <location>
        <begin position="360"/>
        <end position="378"/>
    </location>
</feature>
<evidence type="ECO:0000256" key="6">
    <source>
        <dbReference type="ARBA" id="ARBA00044504"/>
    </source>
</evidence>
<keyword evidence="2" id="KW-0813">Transport</keyword>
<evidence type="ECO:0000313" key="10">
    <source>
        <dbReference type="Proteomes" id="UP001454036"/>
    </source>
</evidence>
<keyword evidence="10" id="KW-1185">Reference proteome</keyword>
<reference evidence="9 10" key="1">
    <citation type="submission" date="2024-01" db="EMBL/GenBank/DDBJ databases">
        <title>The complete chloroplast genome sequence of Lithospermum erythrorhizon: insights into the phylogenetic relationship among Boraginaceae species and the maternal lineages of purple gromwells.</title>
        <authorList>
            <person name="Okada T."/>
            <person name="Watanabe K."/>
        </authorList>
    </citation>
    <scope>NUCLEOTIDE SEQUENCE [LARGE SCALE GENOMIC DNA]</scope>
</reference>
<evidence type="ECO:0000256" key="3">
    <source>
        <dbReference type="ARBA" id="ARBA00022692"/>
    </source>
</evidence>
<dbReference type="EMBL" id="BAABME010001269">
    <property type="protein sequence ID" value="GAA0148623.1"/>
    <property type="molecule type" value="Genomic_DNA"/>
</dbReference>
<gene>
    <name evidence="9" type="ORF">LIER_08012</name>
</gene>
<evidence type="ECO:0000256" key="5">
    <source>
        <dbReference type="ARBA" id="ARBA00023136"/>
    </source>
</evidence>
<dbReference type="GO" id="GO:0022857">
    <property type="term" value="F:transmembrane transporter activity"/>
    <property type="evidence" value="ECO:0007669"/>
    <property type="project" value="InterPro"/>
</dbReference>
<organism evidence="9 10">
    <name type="scientific">Lithospermum erythrorhizon</name>
    <name type="common">Purple gromwell</name>
    <name type="synonym">Lithospermum officinale var. erythrorhizon</name>
    <dbReference type="NCBI Taxonomy" id="34254"/>
    <lineage>
        <taxon>Eukaryota</taxon>
        <taxon>Viridiplantae</taxon>
        <taxon>Streptophyta</taxon>
        <taxon>Embryophyta</taxon>
        <taxon>Tracheophyta</taxon>
        <taxon>Spermatophyta</taxon>
        <taxon>Magnoliopsida</taxon>
        <taxon>eudicotyledons</taxon>
        <taxon>Gunneridae</taxon>
        <taxon>Pentapetalae</taxon>
        <taxon>asterids</taxon>
        <taxon>lamiids</taxon>
        <taxon>Boraginales</taxon>
        <taxon>Boraginaceae</taxon>
        <taxon>Boraginoideae</taxon>
        <taxon>Lithospermeae</taxon>
        <taxon>Lithospermum</taxon>
    </lineage>
</organism>
<proteinExistence type="inferred from homology"/>
<feature type="transmembrane region" description="Helical" evidence="7">
    <location>
        <begin position="447"/>
        <end position="468"/>
    </location>
</feature>
<feature type="transmembrane region" description="Helical" evidence="7">
    <location>
        <begin position="285"/>
        <end position="304"/>
    </location>
</feature>
<comment type="similarity">
    <text evidence="6">Belongs to the major facilitator superfamily. Phosphate:H(+) symporter (TC 2.A.1.9) family.</text>
</comment>
<dbReference type="Gene3D" id="1.20.1250.20">
    <property type="entry name" value="MFS general substrate transporter like domains"/>
    <property type="match status" value="1"/>
</dbReference>
<dbReference type="PANTHER" id="PTHR23511:SF5">
    <property type="entry name" value="MAJOR FACILITATOR-TYPE TRANSPORTER HXNZ-RELATED"/>
    <property type="match status" value="1"/>
</dbReference>
<dbReference type="PROSITE" id="PS50850">
    <property type="entry name" value="MFS"/>
    <property type="match status" value="1"/>
</dbReference>
<dbReference type="InterPro" id="IPR005828">
    <property type="entry name" value="MFS_sugar_transport-like"/>
</dbReference>
<feature type="transmembrane region" description="Helical" evidence="7">
    <location>
        <begin position="150"/>
        <end position="171"/>
    </location>
</feature>
<keyword evidence="3 7" id="KW-0812">Transmembrane</keyword>
<dbReference type="SUPFAM" id="SSF103473">
    <property type="entry name" value="MFS general substrate transporter"/>
    <property type="match status" value="1"/>
</dbReference>
<comment type="subcellular location">
    <subcellularLocation>
        <location evidence="1">Membrane</location>
        <topology evidence="1">Multi-pass membrane protein</topology>
    </subcellularLocation>
</comment>
<feature type="transmembrane region" description="Helical" evidence="7">
    <location>
        <begin position="24"/>
        <end position="51"/>
    </location>
</feature>